<dbReference type="Proteomes" id="UP001176521">
    <property type="component" value="Unassembled WGS sequence"/>
</dbReference>
<accession>A0AAN6G9G4</accession>
<comment type="caution">
    <text evidence="3">The sequence shown here is derived from an EMBL/GenBank/DDBJ whole genome shotgun (WGS) entry which is preliminary data.</text>
</comment>
<feature type="region of interest" description="Disordered" evidence="1">
    <location>
        <begin position="60"/>
        <end position="138"/>
    </location>
</feature>
<proteinExistence type="predicted"/>
<sequence>MHRTRLLALGMMISSKYQQSKADTTKISTWLARAALAHGYPVDDFRLASAASLADLGGADGSVPSDGQQAESRSKQQLKNAKKNAKKKQKAKAKREAATHAATGDADDVEDADEQDQPAEDGTAQHGPAPTASQLPSGQYTITAGEYVKLARFLDEKKVDIPLELLQLIRRCIGLRLASLRRFLAAPDLSTLTHEAFIDKLREAGSILHEARERRLNERVEKARAASGGQGKKENKPSKNRFESLEDLVQEGEELGDQLPDIQLSEPPRPDKKAPAQNQNATFDLLRSEEEALLDVALFFNDLQDVRDYVRELWEDYRDGKRDLITVSVSTNTAIELLRRPHDEVMSRLEPKLQNSMGDLFVRLYLLTSQPDLIQIGDQYWFKAPDLPTFDMVDDDDEAKQRIYDFFMIPVWQLVDALGRVVTPGCVPIYKPGHFGHYDTSVESFTLPFQQRWQQAKVLCLETLADYLFAVLLSDEKQKQAMFRGDEMARLMNDMVVDKKISLLTLLAAQIFCDINFILRSDVGRGHDELKKEAKRMQATLDLRRSVEPSVQPSSWPAENEAIVRLMYSELGLYTQALDPINKIRARFLQRLPPNERHTKSMLYDRNPCLCGLTLFRMLLNYQELGLVLANAWGTILFTAQLRYAAQQWGTITAAGPQPHRFPRWKDMDLVEEIHGREAIWGGKTPETIDDAQVSFLQMTGHSVQMMQAARAFGVPGASAPAVQSARQRGQQIPRESARGPKGLQETSRLMPIFQAKYQGDRETRVFLDISVIEGLIADMRVQDEAKQQAKGSGLRRARSHKSPKFSVLQLVSVLEKSLEGDEMERLRFDYVAMHLRCIRVLRAVHASADEYLTRKQGPNYMENESQLPFIVGWIFNVATWSARGAESLGLMRDMRRSLGKKGIAGVQMGSRILVGAADAIADFLRTTGEGDAEVRKLGRSAQ</sequence>
<feature type="compositionally biased region" description="Acidic residues" evidence="1">
    <location>
        <begin position="105"/>
        <end position="119"/>
    </location>
</feature>
<dbReference type="EMBL" id="JAPDMQ010000443">
    <property type="protein sequence ID" value="KAK0524585.1"/>
    <property type="molecule type" value="Genomic_DNA"/>
</dbReference>
<feature type="region of interest" description="Disordered" evidence="1">
    <location>
        <begin position="218"/>
        <end position="241"/>
    </location>
</feature>
<name>A0AAN6G9G4_9BASI</name>
<feature type="domain" description="DUF6604" evidence="2">
    <location>
        <begin position="18"/>
        <end position="346"/>
    </location>
</feature>
<dbReference type="Pfam" id="PF20253">
    <property type="entry name" value="DUF6604"/>
    <property type="match status" value="1"/>
</dbReference>
<evidence type="ECO:0000259" key="2">
    <source>
        <dbReference type="Pfam" id="PF20253"/>
    </source>
</evidence>
<dbReference type="AlphaFoldDB" id="A0AAN6G9G4"/>
<keyword evidence="4" id="KW-1185">Reference proteome</keyword>
<reference evidence="3" key="1">
    <citation type="journal article" date="2023" name="PhytoFront">
        <title>Draft Genome Resources of Seven Strains of Tilletia horrida, Causal Agent of Kernel Smut of Rice.</title>
        <authorList>
            <person name="Khanal S."/>
            <person name="Antony Babu S."/>
            <person name="Zhou X.G."/>
        </authorList>
    </citation>
    <scope>NUCLEOTIDE SEQUENCE</scope>
    <source>
        <strain evidence="3">TX3</strain>
    </source>
</reference>
<organism evidence="3 4">
    <name type="scientific">Tilletia horrida</name>
    <dbReference type="NCBI Taxonomy" id="155126"/>
    <lineage>
        <taxon>Eukaryota</taxon>
        <taxon>Fungi</taxon>
        <taxon>Dikarya</taxon>
        <taxon>Basidiomycota</taxon>
        <taxon>Ustilaginomycotina</taxon>
        <taxon>Exobasidiomycetes</taxon>
        <taxon>Tilletiales</taxon>
        <taxon>Tilletiaceae</taxon>
        <taxon>Tilletia</taxon>
    </lineage>
</organism>
<protein>
    <recommendedName>
        <fullName evidence="2">DUF6604 domain-containing protein</fullName>
    </recommendedName>
</protein>
<dbReference type="InterPro" id="IPR046539">
    <property type="entry name" value="DUF6604"/>
</dbReference>
<dbReference type="PANTHER" id="PTHR38795">
    <property type="entry name" value="DUF6604 DOMAIN-CONTAINING PROTEIN"/>
    <property type="match status" value="1"/>
</dbReference>
<evidence type="ECO:0000256" key="1">
    <source>
        <dbReference type="SAM" id="MobiDB-lite"/>
    </source>
</evidence>
<evidence type="ECO:0000313" key="3">
    <source>
        <dbReference type="EMBL" id="KAK0524585.1"/>
    </source>
</evidence>
<evidence type="ECO:0000313" key="4">
    <source>
        <dbReference type="Proteomes" id="UP001176521"/>
    </source>
</evidence>
<gene>
    <name evidence="3" type="ORF">OC842_005788</name>
</gene>
<dbReference type="PANTHER" id="PTHR38795:SF1">
    <property type="entry name" value="DUF6604 DOMAIN-CONTAINING PROTEIN"/>
    <property type="match status" value="1"/>
</dbReference>
<feature type="compositionally biased region" description="Basic residues" evidence="1">
    <location>
        <begin position="80"/>
        <end position="93"/>
    </location>
</feature>
<feature type="compositionally biased region" description="Basic and acidic residues" evidence="1">
    <location>
        <begin position="231"/>
        <end position="241"/>
    </location>
</feature>